<organism evidence="2 3">
    <name type="scientific">Petrolisthes manimaculis</name>
    <dbReference type="NCBI Taxonomy" id="1843537"/>
    <lineage>
        <taxon>Eukaryota</taxon>
        <taxon>Metazoa</taxon>
        <taxon>Ecdysozoa</taxon>
        <taxon>Arthropoda</taxon>
        <taxon>Crustacea</taxon>
        <taxon>Multicrustacea</taxon>
        <taxon>Malacostraca</taxon>
        <taxon>Eumalacostraca</taxon>
        <taxon>Eucarida</taxon>
        <taxon>Decapoda</taxon>
        <taxon>Pleocyemata</taxon>
        <taxon>Anomura</taxon>
        <taxon>Galatheoidea</taxon>
        <taxon>Porcellanidae</taxon>
        <taxon>Petrolisthes</taxon>
    </lineage>
</organism>
<sequence>MNIRLEKPRQETEQKSSDILEGWCYGVLLWSYCLSYWPNADSPQDVTPRKEGNECLIDVIEGEEGTDRDDSHQVTSDSNNKRQVVALVTQRHSPEAMAQVIEKVQVLGIPVDSKTQALLKKTWMKLEQGQATTGLRDHCKV</sequence>
<evidence type="ECO:0000256" key="1">
    <source>
        <dbReference type="SAM" id="MobiDB-lite"/>
    </source>
</evidence>
<evidence type="ECO:0000313" key="2">
    <source>
        <dbReference type="EMBL" id="KAK4317367.1"/>
    </source>
</evidence>
<feature type="region of interest" description="Disordered" evidence="1">
    <location>
        <begin position="60"/>
        <end position="82"/>
    </location>
</feature>
<dbReference type="Proteomes" id="UP001292094">
    <property type="component" value="Unassembled WGS sequence"/>
</dbReference>
<dbReference type="EMBL" id="JAWZYT010000926">
    <property type="protein sequence ID" value="KAK4317367.1"/>
    <property type="molecule type" value="Genomic_DNA"/>
</dbReference>
<gene>
    <name evidence="2" type="ORF">Pmani_011529</name>
</gene>
<reference evidence="2" key="1">
    <citation type="submission" date="2023-11" db="EMBL/GenBank/DDBJ databases">
        <title>Genome assemblies of two species of porcelain crab, Petrolisthes cinctipes and Petrolisthes manimaculis (Anomura: Porcellanidae).</title>
        <authorList>
            <person name="Angst P."/>
        </authorList>
    </citation>
    <scope>NUCLEOTIDE SEQUENCE</scope>
    <source>
        <strain evidence="2">PB745_02</strain>
        <tissue evidence="2">Gill</tissue>
    </source>
</reference>
<dbReference type="AlphaFoldDB" id="A0AAE1Q2R5"/>
<proteinExistence type="predicted"/>
<keyword evidence="3" id="KW-1185">Reference proteome</keyword>
<evidence type="ECO:0000313" key="3">
    <source>
        <dbReference type="Proteomes" id="UP001292094"/>
    </source>
</evidence>
<name>A0AAE1Q2R5_9EUCA</name>
<feature type="compositionally biased region" description="Polar residues" evidence="1">
    <location>
        <begin position="73"/>
        <end position="82"/>
    </location>
</feature>
<protein>
    <submittedName>
        <fullName evidence="2">Uncharacterized protein</fullName>
    </submittedName>
</protein>
<accession>A0AAE1Q2R5</accession>
<comment type="caution">
    <text evidence="2">The sequence shown here is derived from an EMBL/GenBank/DDBJ whole genome shotgun (WGS) entry which is preliminary data.</text>
</comment>